<evidence type="ECO:0000256" key="5">
    <source>
        <dbReference type="ARBA" id="ARBA00022692"/>
    </source>
</evidence>
<dbReference type="InterPro" id="IPR003423">
    <property type="entry name" value="OMP_efflux"/>
</dbReference>
<evidence type="ECO:0000313" key="11">
    <source>
        <dbReference type="Proteomes" id="UP000667802"/>
    </source>
</evidence>
<evidence type="ECO:0000256" key="6">
    <source>
        <dbReference type="ARBA" id="ARBA00023136"/>
    </source>
</evidence>
<evidence type="ECO:0000256" key="9">
    <source>
        <dbReference type="SAM" id="MobiDB-lite"/>
    </source>
</evidence>
<dbReference type="GO" id="GO:1990281">
    <property type="term" value="C:efflux pump complex"/>
    <property type="evidence" value="ECO:0007669"/>
    <property type="project" value="TreeGrafter"/>
</dbReference>
<keyword evidence="3" id="KW-0813">Transport</keyword>
<evidence type="ECO:0000256" key="1">
    <source>
        <dbReference type="ARBA" id="ARBA00004442"/>
    </source>
</evidence>
<comment type="similarity">
    <text evidence="2">Belongs to the outer membrane factor (OMF) (TC 1.B.17) family.</text>
</comment>
<keyword evidence="11" id="KW-1185">Reference proteome</keyword>
<dbReference type="Pfam" id="PF02321">
    <property type="entry name" value="OEP"/>
    <property type="match status" value="2"/>
</dbReference>
<dbReference type="SUPFAM" id="SSF56954">
    <property type="entry name" value="Outer membrane efflux proteins (OEP)"/>
    <property type="match status" value="1"/>
</dbReference>
<evidence type="ECO:0000256" key="8">
    <source>
        <dbReference type="SAM" id="Coils"/>
    </source>
</evidence>
<sequence>MKGQKLFHSFLPGVTVAVLTTQPAWSQTIDLSLISSGDVSTSLDNTSLEKSNINIKQPIALTPETTTDTPKSASSEVSLRSNTNLSVEEIIKNAQGVVFNLTPISGLSHQPDTSHFISWEKSQSPVASGSKAQLASSIRLSTQKKNPQTQLLSVSEMPVKRTSAAKLLHDEELCPTKLLSGVGKCVKENNRVAQRNTTNPKVPTQQSVPTPQSNPQVPTTTPPAPTNTTPVVPTIKPTNAGPSIQVPGYLNANPNPLQFPTKPQEVRIVGTQPITLAQALEIARRNNRDLQVSLLTLQKNQYVLQQAQAALLPSFSLSADVTRGRSATSTLTQRQNERAGLPSSDPTSSSFTGGATLSYDLFTSGRRSASIRQAEELVRYYQLDVERQSEVIRLNVTSGYYDLQSADEQVRIYQASVRNYEASLRDALALERAGVGTRFDVLQAQVQLANAQQNLTNALSTQRTSRRQFAQILSIPQSVDISAADPVELAGLWNRNLEETIILAFQNRPELQQFISQRNQAEQRRRINLAQLGPQVSLVAQYNLLDVFNDSFGISDGYSVGLNTRVNLFDGGAARAQANQERINIRIADTQFGIQRDQIRFDVENYYSQLQANLVNVQTSTVALSQAREALRLARLRFQAGVGTQTDVITQEAALTSAEGNRVTAILNYNRALANLQRAVTSRAFR</sequence>
<accession>A0AAP5MA84</accession>
<feature type="region of interest" description="Disordered" evidence="9">
    <location>
        <begin position="326"/>
        <end position="352"/>
    </location>
</feature>
<reference evidence="11" key="1">
    <citation type="journal article" date="2021" name="Science">
        <title>Hunting the eagle killer: A cyanobacterial neurotoxin causes vacuolar myelinopathy.</title>
        <authorList>
            <person name="Breinlinger S."/>
            <person name="Phillips T.J."/>
            <person name="Haram B.N."/>
            <person name="Mares J."/>
            <person name="Martinez Yerena J.A."/>
            <person name="Hrouzek P."/>
            <person name="Sobotka R."/>
            <person name="Henderson W.M."/>
            <person name="Schmieder P."/>
            <person name="Williams S.M."/>
            <person name="Lauderdale J.D."/>
            <person name="Wilde H.D."/>
            <person name="Gerrin W."/>
            <person name="Kust A."/>
            <person name="Washington J.W."/>
            <person name="Wagner C."/>
            <person name="Geier B."/>
            <person name="Liebeke M."/>
            <person name="Enke H."/>
            <person name="Niedermeyer T.H.J."/>
            <person name="Wilde S.B."/>
        </authorList>
    </citation>
    <scope>NUCLEOTIDE SEQUENCE [LARGE SCALE GENOMIC DNA]</scope>
    <source>
        <strain evidence="11">Thurmond2011</strain>
    </source>
</reference>
<organism evidence="10 11">
    <name type="scientific">Aetokthonos hydrillicola Thurmond2011</name>
    <dbReference type="NCBI Taxonomy" id="2712845"/>
    <lineage>
        <taxon>Bacteria</taxon>
        <taxon>Bacillati</taxon>
        <taxon>Cyanobacteriota</taxon>
        <taxon>Cyanophyceae</taxon>
        <taxon>Nostocales</taxon>
        <taxon>Hapalosiphonaceae</taxon>
        <taxon>Aetokthonos</taxon>
    </lineage>
</organism>
<evidence type="ECO:0000313" key="10">
    <source>
        <dbReference type="EMBL" id="MDR9897920.1"/>
    </source>
</evidence>
<keyword evidence="6" id="KW-0472">Membrane</keyword>
<keyword evidence="5" id="KW-0812">Transmembrane</keyword>
<dbReference type="GO" id="GO:0015562">
    <property type="term" value="F:efflux transmembrane transporter activity"/>
    <property type="evidence" value="ECO:0007669"/>
    <property type="project" value="InterPro"/>
</dbReference>
<feature type="coiled-coil region" evidence="8">
    <location>
        <begin position="403"/>
        <end position="461"/>
    </location>
</feature>
<comment type="subcellular location">
    <subcellularLocation>
        <location evidence="1">Cell outer membrane</location>
    </subcellularLocation>
</comment>
<feature type="region of interest" description="Disordered" evidence="9">
    <location>
        <begin position="191"/>
        <end position="230"/>
    </location>
</feature>
<dbReference type="AlphaFoldDB" id="A0AAP5MA84"/>
<feature type="compositionally biased region" description="Polar residues" evidence="9">
    <location>
        <begin position="191"/>
        <end position="213"/>
    </location>
</feature>
<keyword evidence="4" id="KW-1134">Transmembrane beta strand</keyword>
<keyword evidence="8" id="KW-0175">Coiled coil</keyword>
<name>A0AAP5MA84_9CYAN</name>
<proteinExistence type="inferred from homology"/>
<keyword evidence="7" id="KW-0998">Cell outer membrane</keyword>
<dbReference type="Proteomes" id="UP000667802">
    <property type="component" value="Unassembled WGS sequence"/>
</dbReference>
<comment type="caution">
    <text evidence="10">The sequence shown here is derived from an EMBL/GenBank/DDBJ whole genome shotgun (WGS) entry which is preliminary data.</text>
</comment>
<dbReference type="InterPro" id="IPR051906">
    <property type="entry name" value="TolC-like"/>
</dbReference>
<dbReference type="PANTHER" id="PTHR30026">
    <property type="entry name" value="OUTER MEMBRANE PROTEIN TOLC"/>
    <property type="match status" value="1"/>
</dbReference>
<evidence type="ECO:0000256" key="3">
    <source>
        <dbReference type="ARBA" id="ARBA00022448"/>
    </source>
</evidence>
<evidence type="ECO:0000256" key="2">
    <source>
        <dbReference type="ARBA" id="ARBA00007613"/>
    </source>
</evidence>
<dbReference type="PANTHER" id="PTHR30026:SF21">
    <property type="entry name" value="SLR1270 PROTEIN"/>
    <property type="match status" value="1"/>
</dbReference>
<evidence type="ECO:0000256" key="4">
    <source>
        <dbReference type="ARBA" id="ARBA00022452"/>
    </source>
</evidence>
<dbReference type="GO" id="GO:0009279">
    <property type="term" value="C:cell outer membrane"/>
    <property type="evidence" value="ECO:0007669"/>
    <property type="project" value="UniProtKB-SubCell"/>
</dbReference>
<evidence type="ECO:0000256" key="7">
    <source>
        <dbReference type="ARBA" id="ARBA00023237"/>
    </source>
</evidence>
<dbReference type="EMBL" id="JAALHA020000015">
    <property type="protein sequence ID" value="MDR9897920.1"/>
    <property type="molecule type" value="Genomic_DNA"/>
</dbReference>
<dbReference type="Gene3D" id="1.20.1600.10">
    <property type="entry name" value="Outer membrane efflux proteins (OEP)"/>
    <property type="match status" value="1"/>
</dbReference>
<dbReference type="GO" id="GO:0015288">
    <property type="term" value="F:porin activity"/>
    <property type="evidence" value="ECO:0007669"/>
    <property type="project" value="TreeGrafter"/>
</dbReference>
<protein>
    <submittedName>
        <fullName evidence="10">TolC family protein</fullName>
    </submittedName>
</protein>
<gene>
    <name evidence="10" type="ORF">G7B40_025650</name>
</gene>
<dbReference type="RefSeq" id="WP_208350833.1">
    <property type="nucleotide sequence ID" value="NZ_JAALHA020000015.1"/>
</dbReference>